<evidence type="ECO:0000256" key="7">
    <source>
        <dbReference type="ARBA" id="ARBA00023136"/>
    </source>
</evidence>
<feature type="transmembrane region" description="Helical" evidence="8">
    <location>
        <begin position="12"/>
        <end position="36"/>
    </location>
</feature>
<name>A0ABU4GI93_9CLOT</name>
<dbReference type="InterPro" id="IPR037294">
    <property type="entry name" value="ABC_BtuC-like"/>
</dbReference>
<feature type="transmembrane region" description="Helical" evidence="8">
    <location>
        <begin position="96"/>
        <end position="115"/>
    </location>
</feature>
<keyword evidence="3" id="KW-0813">Transport</keyword>
<reference evidence="9 10" key="1">
    <citation type="submission" date="2023-10" db="EMBL/GenBank/DDBJ databases">
        <title>A novel Glycoside Hydrolase 43-Like Enzyme from Clostrdium boliviensis is an Endo-xylanase, and a Candidate for Xylooligosaccharides Production from Different Xylan Substrates.</title>
        <authorList>
            <person name="Alvarez M.T."/>
            <person name="Rocabado-Villegas L.R."/>
            <person name="Salas-Veizaga D.M."/>
            <person name="Linares-Pasten J.A."/>
            <person name="Gudmundsdottir E.E."/>
            <person name="Hreggvidsson G.O."/>
            <person name="Adlercreutz P."/>
            <person name="Nordberg Karlsson E."/>
        </authorList>
    </citation>
    <scope>NUCLEOTIDE SEQUENCE [LARGE SCALE GENOMIC DNA]</scope>
    <source>
        <strain evidence="9 10">E-1</strain>
    </source>
</reference>
<comment type="similarity">
    <text evidence="2">Belongs to the binding-protein-dependent transport system permease family. FecCD subfamily.</text>
</comment>
<dbReference type="Pfam" id="PF01032">
    <property type="entry name" value="FecCD"/>
    <property type="match status" value="1"/>
</dbReference>
<evidence type="ECO:0000256" key="3">
    <source>
        <dbReference type="ARBA" id="ARBA00022448"/>
    </source>
</evidence>
<accession>A0ABU4GI93</accession>
<evidence type="ECO:0000256" key="8">
    <source>
        <dbReference type="SAM" id="Phobius"/>
    </source>
</evidence>
<dbReference type="RefSeq" id="WP_318063586.1">
    <property type="nucleotide sequence ID" value="NZ_JAWONS010000109.1"/>
</dbReference>
<evidence type="ECO:0000256" key="2">
    <source>
        <dbReference type="ARBA" id="ARBA00007935"/>
    </source>
</evidence>
<feature type="transmembrane region" description="Helical" evidence="8">
    <location>
        <begin position="311"/>
        <end position="329"/>
    </location>
</feature>
<dbReference type="Proteomes" id="UP001276854">
    <property type="component" value="Unassembled WGS sequence"/>
</dbReference>
<keyword evidence="6 8" id="KW-1133">Transmembrane helix</keyword>
<protein>
    <submittedName>
        <fullName evidence="9">Iron ABC transporter permease</fullName>
    </submittedName>
</protein>
<feature type="transmembrane region" description="Helical" evidence="8">
    <location>
        <begin position="283"/>
        <end position="305"/>
    </location>
</feature>
<organism evidence="9 10">
    <name type="scientific">Clostridium boliviensis</name>
    <dbReference type="NCBI Taxonomy" id="318465"/>
    <lineage>
        <taxon>Bacteria</taxon>
        <taxon>Bacillati</taxon>
        <taxon>Bacillota</taxon>
        <taxon>Clostridia</taxon>
        <taxon>Eubacteriales</taxon>
        <taxon>Clostridiaceae</taxon>
        <taxon>Clostridium</taxon>
    </lineage>
</organism>
<evidence type="ECO:0000256" key="4">
    <source>
        <dbReference type="ARBA" id="ARBA00022475"/>
    </source>
</evidence>
<proteinExistence type="inferred from homology"/>
<dbReference type="PANTHER" id="PTHR30472">
    <property type="entry name" value="FERRIC ENTEROBACTIN TRANSPORT SYSTEM PERMEASE PROTEIN"/>
    <property type="match status" value="1"/>
</dbReference>
<dbReference type="CDD" id="cd06550">
    <property type="entry name" value="TM_ABC_iron-siderophores_like"/>
    <property type="match status" value="1"/>
</dbReference>
<dbReference type="InterPro" id="IPR000522">
    <property type="entry name" value="ABC_transptr_permease_BtuC"/>
</dbReference>
<feature type="transmembrane region" description="Helical" evidence="8">
    <location>
        <begin position="241"/>
        <end position="271"/>
    </location>
</feature>
<feature type="transmembrane region" description="Helical" evidence="8">
    <location>
        <begin position="153"/>
        <end position="174"/>
    </location>
</feature>
<keyword evidence="4" id="KW-1003">Cell membrane</keyword>
<keyword evidence="10" id="KW-1185">Reference proteome</keyword>
<dbReference type="Gene3D" id="1.10.3470.10">
    <property type="entry name" value="ABC transporter involved in vitamin B12 uptake, BtuC"/>
    <property type="match status" value="1"/>
</dbReference>
<evidence type="ECO:0000256" key="1">
    <source>
        <dbReference type="ARBA" id="ARBA00004651"/>
    </source>
</evidence>
<dbReference type="PANTHER" id="PTHR30472:SF65">
    <property type="entry name" value="SIDEROPHORE TRANSPORT SYSTEM PERMEASE PROTEIN YFIZ-RELATED"/>
    <property type="match status" value="1"/>
</dbReference>
<feature type="transmembrane region" description="Helical" evidence="8">
    <location>
        <begin position="122"/>
        <end position="141"/>
    </location>
</feature>
<gene>
    <name evidence="9" type="ORF">RZO55_07065</name>
</gene>
<feature type="transmembrane region" description="Helical" evidence="8">
    <location>
        <begin position="201"/>
        <end position="221"/>
    </location>
</feature>
<evidence type="ECO:0000256" key="5">
    <source>
        <dbReference type="ARBA" id="ARBA00022692"/>
    </source>
</evidence>
<evidence type="ECO:0000313" key="10">
    <source>
        <dbReference type="Proteomes" id="UP001276854"/>
    </source>
</evidence>
<comment type="caution">
    <text evidence="9">The sequence shown here is derived from an EMBL/GenBank/DDBJ whole genome shotgun (WGS) entry which is preliminary data.</text>
</comment>
<evidence type="ECO:0000256" key="6">
    <source>
        <dbReference type="ARBA" id="ARBA00022989"/>
    </source>
</evidence>
<dbReference type="EMBL" id="JAWONS010000109">
    <property type="protein sequence ID" value="MDW2797335.1"/>
    <property type="molecule type" value="Genomic_DNA"/>
</dbReference>
<comment type="subcellular location">
    <subcellularLocation>
        <location evidence="1">Cell membrane</location>
        <topology evidence="1">Multi-pass membrane protein</topology>
    </subcellularLocation>
</comment>
<keyword evidence="7 8" id="KW-0472">Membrane</keyword>
<sequence length="337" mass="34948">MAWLRKKTQKIAVLTGLLAGMVFCFGASVSLGTYSISLHEVVQAFIHFDPGLTEHILVIHTRLPRAVTAMLVGGSLGVSGAFTQALTRNPLASPSILGINSGAVFFAVLASSFAGSLPAQGVLWAAFVGAALSAVCVYVLGSVGRDGLTPVKIVLAGSAITALFSSFTQGILVLSESGIRNTLSWLAGGFAGRDMKQQMMVIPYMAAGMLLALLLSVPVNILSSGDEVAKGLGQRTVLVKIMMGVSIILLAGSSVAAAGSISFVGLVIPHLSRNLIGQDHRWIIPYSAVLGAALLLCADILARFIVMPSEAPVGVMTALIGAPFFIYIARKGGKGRQ</sequence>
<evidence type="ECO:0000313" key="9">
    <source>
        <dbReference type="EMBL" id="MDW2797335.1"/>
    </source>
</evidence>
<keyword evidence="5 8" id="KW-0812">Transmembrane</keyword>
<dbReference type="SUPFAM" id="SSF81345">
    <property type="entry name" value="ABC transporter involved in vitamin B12 uptake, BtuC"/>
    <property type="match status" value="1"/>
</dbReference>